<dbReference type="PANTHER" id="PTHR37625:SF4">
    <property type="entry name" value="OUTER MEMBRANE LIPOPROTEIN"/>
    <property type="match status" value="1"/>
</dbReference>
<feature type="signal peptide" evidence="1">
    <location>
        <begin position="1"/>
        <end position="16"/>
    </location>
</feature>
<feature type="chain" id="PRO_5013338558" evidence="1">
    <location>
        <begin position="17"/>
        <end position="180"/>
    </location>
</feature>
<sequence length="180" mass="19589">MKMAITAGKFPLAALAAGITLILSGCGLTQKVTDGTVAVTKSIFYKQIKTLHLDIRAREAVNSNAGGVALSTVVRIYQLKDRKTFDTTDYPSLFRADSQAIKADLVAEKDIRLQPGGAVMVDMPMDENAQYVAVAGMFMSPDQVNNTWRVVLSRDDLDPDKARVIEAGNNRLTLKALKDE</sequence>
<accession>A0A1Q4NTK0</accession>
<dbReference type="Proteomes" id="UP000185770">
    <property type="component" value="Unassembled WGS sequence"/>
</dbReference>
<dbReference type="NCBIfam" id="TIGR03352">
    <property type="entry name" value="VI_chp_3"/>
    <property type="match status" value="1"/>
</dbReference>
<dbReference type="InterPro" id="IPR038706">
    <property type="entry name" value="Type_VI_SciN-like_sf"/>
</dbReference>
<proteinExistence type="predicted"/>
<dbReference type="EMBL" id="MJAO01000054">
    <property type="protein sequence ID" value="OKB64204.1"/>
    <property type="molecule type" value="Genomic_DNA"/>
</dbReference>
<organism evidence="2 3">
    <name type="scientific">Serratia marcescens</name>
    <dbReference type="NCBI Taxonomy" id="615"/>
    <lineage>
        <taxon>Bacteria</taxon>
        <taxon>Pseudomonadati</taxon>
        <taxon>Pseudomonadota</taxon>
        <taxon>Gammaproteobacteria</taxon>
        <taxon>Enterobacterales</taxon>
        <taxon>Yersiniaceae</taxon>
        <taxon>Serratia</taxon>
    </lineage>
</organism>
<name>A0A1Q4NTK0_SERMA</name>
<dbReference type="Gene3D" id="2.60.40.4150">
    <property type="entry name" value="Type VI secretion system, lipoprotein SciN"/>
    <property type="match status" value="1"/>
</dbReference>
<dbReference type="Pfam" id="PF12790">
    <property type="entry name" value="T6SS-SciN"/>
    <property type="match status" value="1"/>
</dbReference>
<dbReference type="InterPro" id="IPR017734">
    <property type="entry name" value="T6SS_SciN"/>
</dbReference>
<dbReference type="PROSITE" id="PS51257">
    <property type="entry name" value="PROKAR_LIPOPROTEIN"/>
    <property type="match status" value="1"/>
</dbReference>
<evidence type="ECO:0000256" key="1">
    <source>
        <dbReference type="SAM" id="SignalP"/>
    </source>
</evidence>
<protein>
    <submittedName>
        <fullName evidence="2">Type VI secretion system-associated lipoprotein</fullName>
    </submittedName>
</protein>
<comment type="caution">
    <text evidence="2">The sequence shown here is derived from an EMBL/GenBank/DDBJ whole genome shotgun (WGS) entry which is preliminary data.</text>
</comment>
<gene>
    <name evidence="2" type="ORF">BHU62_23835</name>
</gene>
<keyword evidence="1" id="KW-0732">Signal</keyword>
<evidence type="ECO:0000313" key="2">
    <source>
        <dbReference type="EMBL" id="OKB64204.1"/>
    </source>
</evidence>
<dbReference type="PANTHER" id="PTHR37625">
    <property type="entry name" value="OUTER MEMBRANE LIPOPROTEIN-RELATED"/>
    <property type="match status" value="1"/>
</dbReference>
<reference evidence="2 3" key="1">
    <citation type="submission" date="2016-09" db="EMBL/GenBank/DDBJ databases">
        <title>Serratia marcescens MSU-97 and epiphytic antimycotic-producing bacteria.</title>
        <authorList>
            <person name="Matilla M.A."/>
        </authorList>
    </citation>
    <scope>NUCLEOTIDE SEQUENCE [LARGE SCALE GENOMIC DNA]</scope>
    <source>
        <strain evidence="2 3">MSU-97</strain>
    </source>
</reference>
<keyword evidence="2" id="KW-0449">Lipoprotein</keyword>
<dbReference type="AlphaFoldDB" id="A0A1Q4NTK0"/>
<evidence type="ECO:0000313" key="3">
    <source>
        <dbReference type="Proteomes" id="UP000185770"/>
    </source>
</evidence>